<reference evidence="1 2" key="1">
    <citation type="journal article" date="2019" name="Genome Biol. Evol.">
        <title>Insights into the evolution of the New World diploid cottons (Gossypium, subgenus Houzingenia) based on genome sequencing.</title>
        <authorList>
            <person name="Grover C.E."/>
            <person name="Arick M.A. 2nd"/>
            <person name="Thrash A."/>
            <person name="Conover J.L."/>
            <person name="Sanders W.S."/>
            <person name="Peterson D.G."/>
            <person name="Frelichowski J.E."/>
            <person name="Scheffler J.A."/>
            <person name="Scheffler B.E."/>
            <person name="Wendel J.F."/>
        </authorList>
    </citation>
    <scope>NUCLEOTIDE SEQUENCE [LARGE SCALE GENOMIC DNA]</scope>
    <source>
        <strain evidence="1">8</strain>
        <tissue evidence="1">Leaf</tissue>
    </source>
</reference>
<evidence type="ECO:0000313" key="2">
    <source>
        <dbReference type="Proteomes" id="UP000593568"/>
    </source>
</evidence>
<organism evidence="1 2">
    <name type="scientific">Gossypium trilobum</name>
    <dbReference type="NCBI Taxonomy" id="34281"/>
    <lineage>
        <taxon>Eukaryota</taxon>
        <taxon>Viridiplantae</taxon>
        <taxon>Streptophyta</taxon>
        <taxon>Embryophyta</taxon>
        <taxon>Tracheophyta</taxon>
        <taxon>Spermatophyta</taxon>
        <taxon>Magnoliopsida</taxon>
        <taxon>eudicotyledons</taxon>
        <taxon>Gunneridae</taxon>
        <taxon>Pentapetalae</taxon>
        <taxon>rosids</taxon>
        <taxon>malvids</taxon>
        <taxon>Malvales</taxon>
        <taxon>Malvaceae</taxon>
        <taxon>Malvoideae</taxon>
        <taxon>Gossypium</taxon>
    </lineage>
</organism>
<sequence>MNWLRRNFGGLNANSSEAQKEQHAQTYIFMIIGGFLMLD</sequence>
<dbReference type="AlphaFoldDB" id="A0A7J9DZE8"/>
<evidence type="ECO:0000313" key="1">
    <source>
        <dbReference type="EMBL" id="MBA0766137.1"/>
    </source>
</evidence>
<comment type="caution">
    <text evidence="1">The sequence shown here is derived from an EMBL/GenBank/DDBJ whole genome shotgun (WGS) entry which is preliminary data.</text>
</comment>
<protein>
    <submittedName>
        <fullName evidence="1">Uncharacterized protein</fullName>
    </submittedName>
</protein>
<name>A0A7J9DZE8_9ROSI</name>
<dbReference type="EMBL" id="JABEZW010000005">
    <property type="protein sequence ID" value="MBA0766137.1"/>
    <property type="molecule type" value="Genomic_DNA"/>
</dbReference>
<keyword evidence="2" id="KW-1185">Reference proteome</keyword>
<proteinExistence type="predicted"/>
<gene>
    <name evidence="1" type="ORF">Gotri_015205</name>
</gene>
<accession>A0A7J9DZE8</accession>
<dbReference type="Proteomes" id="UP000593568">
    <property type="component" value="Unassembled WGS sequence"/>
</dbReference>